<dbReference type="SUPFAM" id="SSF46689">
    <property type="entry name" value="Homeodomain-like"/>
    <property type="match status" value="2"/>
</dbReference>
<evidence type="ECO:0000256" key="1">
    <source>
        <dbReference type="ARBA" id="ARBA00023015"/>
    </source>
</evidence>
<dbReference type="PROSITE" id="PS00041">
    <property type="entry name" value="HTH_ARAC_FAMILY_1"/>
    <property type="match status" value="1"/>
</dbReference>
<dbReference type="PANTHER" id="PTHR46796:SF13">
    <property type="entry name" value="HTH-TYPE TRANSCRIPTIONAL ACTIVATOR RHAS"/>
    <property type="match status" value="1"/>
</dbReference>
<evidence type="ECO:0000313" key="5">
    <source>
        <dbReference type="EMBL" id="CAA9245393.1"/>
    </source>
</evidence>
<dbReference type="Gene3D" id="1.10.10.60">
    <property type="entry name" value="Homeodomain-like"/>
    <property type="match status" value="2"/>
</dbReference>
<dbReference type="EMBL" id="CADCTH010000232">
    <property type="protein sequence ID" value="CAA9245393.1"/>
    <property type="molecule type" value="Genomic_DNA"/>
</dbReference>
<dbReference type="InterPro" id="IPR009057">
    <property type="entry name" value="Homeodomain-like_sf"/>
</dbReference>
<feature type="domain" description="HTH araC/xylS-type" evidence="4">
    <location>
        <begin position="209"/>
        <end position="308"/>
    </location>
</feature>
<dbReference type="GO" id="GO:0003700">
    <property type="term" value="F:DNA-binding transcription factor activity"/>
    <property type="evidence" value="ECO:0007669"/>
    <property type="project" value="InterPro"/>
</dbReference>
<sequence length="309" mass="32824">MDAFADLFRGVRAQGSLFGSSTLSPPWALRFVDGAPLTLCAVLGGDAWIVPEGLPPEPLRPGDTVIVRGPATFTVVDEPGTSAEPLDCGEHCIAPEEGGARYRRGWHDPGDAGATDATTLIVGAYPVRGEIGDRLLDALPTVLRVDSGGTGDPVLEHLAAEVATDAPGQQVVLDRLLDWLLVCSIRQWFDRPGGQPPAWYAAQRDPVVGDALRLLHAEPAAPWTVAALAARAGVSRATLAKRFTDLVGEPPLTYLTRWRMTLAADRLVEDEAAAVGEVARAVGYADAFGFSAAFKRTRGVSPSRFRQLA</sequence>
<organism evidence="5">
    <name type="scientific">uncultured Actinomycetospora sp</name>
    <dbReference type="NCBI Taxonomy" id="1135996"/>
    <lineage>
        <taxon>Bacteria</taxon>
        <taxon>Bacillati</taxon>
        <taxon>Actinomycetota</taxon>
        <taxon>Actinomycetes</taxon>
        <taxon>Pseudonocardiales</taxon>
        <taxon>Pseudonocardiaceae</taxon>
        <taxon>Actinomycetospora</taxon>
        <taxon>environmental samples</taxon>
    </lineage>
</organism>
<dbReference type="GO" id="GO:0043565">
    <property type="term" value="F:sequence-specific DNA binding"/>
    <property type="evidence" value="ECO:0007669"/>
    <property type="project" value="InterPro"/>
</dbReference>
<keyword evidence="3" id="KW-0804">Transcription</keyword>
<evidence type="ECO:0000259" key="4">
    <source>
        <dbReference type="PROSITE" id="PS01124"/>
    </source>
</evidence>
<dbReference type="AlphaFoldDB" id="A0A6J4I8Z9"/>
<dbReference type="InterPro" id="IPR020449">
    <property type="entry name" value="Tscrpt_reg_AraC-type_HTH"/>
</dbReference>
<dbReference type="PRINTS" id="PR00032">
    <property type="entry name" value="HTHARAC"/>
</dbReference>
<evidence type="ECO:0000256" key="3">
    <source>
        <dbReference type="ARBA" id="ARBA00023163"/>
    </source>
</evidence>
<accession>A0A6J4I8Z9</accession>
<dbReference type="Pfam" id="PF12833">
    <property type="entry name" value="HTH_18"/>
    <property type="match status" value="1"/>
</dbReference>
<reference evidence="5" key="1">
    <citation type="submission" date="2020-02" db="EMBL/GenBank/DDBJ databases">
        <authorList>
            <person name="Meier V. D."/>
        </authorList>
    </citation>
    <scope>NUCLEOTIDE SEQUENCE</scope>
    <source>
        <strain evidence="5">AVDCRST_MAG54</strain>
    </source>
</reference>
<dbReference type="InterPro" id="IPR018062">
    <property type="entry name" value="HTH_AraC-typ_CS"/>
</dbReference>
<keyword evidence="2" id="KW-0238">DNA-binding</keyword>
<dbReference type="InterPro" id="IPR032783">
    <property type="entry name" value="AraC_lig"/>
</dbReference>
<dbReference type="InterPro" id="IPR018060">
    <property type="entry name" value="HTH_AraC"/>
</dbReference>
<evidence type="ECO:0000256" key="2">
    <source>
        <dbReference type="ARBA" id="ARBA00023125"/>
    </source>
</evidence>
<dbReference type="PROSITE" id="PS01124">
    <property type="entry name" value="HTH_ARAC_FAMILY_2"/>
    <property type="match status" value="1"/>
</dbReference>
<dbReference type="PANTHER" id="PTHR46796">
    <property type="entry name" value="HTH-TYPE TRANSCRIPTIONAL ACTIVATOR RHAS-RELATED"/>
    <property type="match status" value="1"/>
</dbReference>
<dbReference type="SMART" id="SM00342">
    <property type="entry name" value="HTH_ARAC"/>
    <property type="match status" value="1"/>
</dbReference>
<keyword evidence="1" id="KW-0805">Transcription regulation</keyword>
<dbReference type="Pfam" id="PF12852">
    <property type="entry name" value="Cupin_6"/>
    <property type="match status" value="1"/>
</dbReference>
<gene>
    <name evidence="5" type="ORF">AVDCRST_MAG54-1729</name>
</gene>
<protein>
    <submittedName>
        <fullName evidence="5">Transcriptional regulator, AraC family</fullName>
    </submittedName>
</protein>
<proteinExistence type="predicted"/>
<name>A0A6J4I8Z9_9PSEU</name>
<dbReference type="InterPro" id="IPR050204">
    <property type="entry name" value="AraC_XylS_family_regulators"/>
</dbReference>